<accession>A0A4S8P1U9</accession>
<evidence type="ECO:0000256" key="1">
    <source>
        <dbReference type="SAM" id="SignalP"/>
    </source>
</evidence>
<feature type="chain" id="PRO_5020726635" description="Solute-binding protein family 3/N-terminal domain-containing protein" evidence="1">
    <location>
        <begin position="23"/>
        <end position="288"/>
    </location>
</feature>
<dbReference type="EMBL" id="STGV01000005">
    <property type="protein sequence ID" value="THV21604.1"/>
    <property type="molecule type" value="Genomic_DNA"/>
</dbReference>
<evidence type="ECO:0000313" key="3">
    <source>
        <dbReference type="Proteomes" id="UP000308828"/>
    </source>
</evidence>
<dbReference type="AlphaFoldDB" id="A0A4S8P1U9"/>
<protein>
    <recommendedName>
        <fullName evidence="4">Solute-binding protein family 3/N-terminal domain-containing protein</fullName>
    </recommendedName>
</protein>
<dbReference type="RefSeq" id="WP_136599649.1">
    <property type="nucleotide sequence ID" value="NZ_STGV01000005.1"/>
</dbReference>
<name>A0A4S8P1U9_9HYPH</name>
<keyword evidence="3" id="KW-1185">Reference proteome</keyword>
<gene>
    <name evidence="2" type="ORF">FAA97_16475</name>
</gene>
<dbReference type="SUPFAM" id="SSF53850">
    <property type="entry name" value="Periplasmic binding protein-like II"/>
    <property type="match status" value="1"/>
</dbReference>
<proteinExistence type="predicted"/>
<organism evidence="2 3">
    <name type="scientific">Peteryoungia ipomoeae</name>
    <dbReference type="NCBI Taxonomy" id="1210932"/>
    <lineage>
        <taxon>Bacteria</taxon>
        <taxon>Pseudomonadati</taxon>
        <taxon>Pseudomonadota</taxon>
        <taxon>Alphaproteobacteria</taxon>
        <taxon>Hyphomicrobiales</taxon>
        <taxon>Rhizobiaceae</taxon>
        <taxon>Peteryoungia</taxon>
    </lineage>
</organism>
<reference evidence="2 3" key="1">
    <citation type="submission" date="2019-04" db="EMBL/GenBank/DDBJ databases">
        <title>Genome sequence of strain shin9-1.</title>
        <authorList>
            <person name="Gao J."/>
            <person name="Sun J."/>
        </authorList>
    </citation>
    <scope>NUCLEOTIDE SEQUENCE [LARGE SCALE GENOMIC DNA]</scope>
    <source>
        <strain evidence="3">shin9-1</strain>
    </source>
</reference>
<sequence length="288" mass="31411">MFRRRILALAVSAFLLPATGFAADAQPLYFNANGNAEKSLPFKVLKLALEKSGKQIALTPAPIQYSNSAAQIEAIANGAQLDIVWASASKATSGKLLSVPFPVDGGLLGWRVFLIDGARQAEFDKVKSFEDISKFVALQGAGWADVATLREAGLTVRTGPKKNLYKMTVGGRGDYFARATYEAIAEQKAEVENVPSLAIEKSLVLQYPATTVFYVSKDKPGLRDDIARGLETAFNDGSYRKLFLEDANVKAALTDGNLKTRTVIRIKNPNFPDELASIDPKYWFDPQK</sequence>
<evidence type="ECO:0008006" key="4">
    <source>
        <dbReference type="Google" id="ProtNLM"/>
    </source>
</evidence>
<dbReference type="OrthoDB" id="547680at2"/>
<comment type="caution">
    <text evidence="2">The sequence shown here is derived from an EMBL/GenBank/DDBJ whole genome shotgun (WGS) entry which is preliminary data.</text>
</comment>
<dbReference type="Proteomes" id="UP000308828">
    <property type="component" value="Unassembled WGS sequence"/>
</dbReference>
<keyword evidence="1" id="KW-0732">Signal</keyword>
<evidence type="ECO:0000313" key="2">
    <source>
        <dbReference type="EMBL" id="THV21604.1"/>
    </source>
</evidence>
<feature type="signal peptide" evidence="1">
    <location>
        <begin position="1"/>
        <end position="22"/>
    </location>
</feature>